<evidence type="ECO:0000313" key="2">
    <source>
        <dbReference type="RefSeq" id="XP_027062178.2"/>
    </source>
</evidence>
<reference evidence="1" key="1">
    <citation type="journal article" date="2025" name="Foods">
        <title>Unveiling the Microbial Signatures of Arabica Coffee Cherries: Insights into Ripeness Specific Diversity, Functional Traits, and Implications for Quality and Safety.</title>
        <authorList>
            <consortium name="RefSeq"/>
            <person name="Tenea G.N."/>
            <person name="Cifuentes V."/>
            <person name="Reyes P."/>
            <person name="Cevallos-Vallejos M."/>
        </authorList>
    </citation>
    <scope>NUCLEOTIDE SEQUENCE [LARGE SCALE GENOMIC DNA]</scope>
</reference>
<name>A0A6P6S7Q3_COFAR</name>
<gene>
    <name evidence="2" type="primary">LOC113688534</name>
</gene>
<keyword evidence="1" id="KW-1185">Reference proteome</keyword>
<proteinExistence type="predicted"/>
<protein>
    <submittedName>
        <fullName evidence="2">Uncharacterized protein isoform X1</fullName>
    </submittedName>
</protein>
<dbReference type="OrthoDB" id="1093005at2759"/>
<reference evidence="2" key="2">
    <citation type="submission" date="2025-08" db="UniProtKB">
        <authorList>
            <consortium name="RefSeq"/>
        </authorList>
    </citation>
    <scope>IDENTIFICATION</scope>
    <source>
        <tissue evidence="2">Leaves</tissue>
    </source>
</reference>
<sequence>MAHLKLQEKLVFAVTNLGTRIAVAVSQESTVGDFKRKFEMAHLNCFPEHGKVRVCGLKVRKKSCFYYLSESFVLKHAFQGANGWFLYIAVCHIQDQTVFVAAAKKNSRKLRRKKLKMKKLSCFKAACLDIPRTVYFSKREKKNCNRLMKNITAKCPTNRIKQRHLSSQESILPFAPRADRQGDLSSAIECPSETISGTVSISGIINRYFSGYDEVTSNLAFSCMELQQNNKENMKAQFAIGSQNIQVGIPSSLVPKTPPQRHSLSVLAPNSRASRDAPREKVGMHLVEASVNLGLSKTKQNPALSLCKDVDGRSGLSLSANNPIRTLVFEITDEDD</sequence>
<dbReference type="AlphaFoldDB" id="A0A6P6S7Q3"/>
<organism evidence="1 2">
    <name type="scientific">Coffea arabica</name>
    <name type="common">Arabian coffee</name>
    <dbReference type="NCBI Taxonomy" id="13443"/>
    <lineage>
        <taxon>Eukaryota</taxon>
        <taxon>Viridiplantae</taxon>
        <taxon>Streptophyta</taxon>
        <taxon>Embryophyta</taxon>
        <taxon>Tracheophyta</taxon>
        <taxon>Spermatophyta</taxon>
        <taxon>Magnoliopsida</taxon>
        <taxon>eudicotyledons</taxon>
        <taxon>Gunneridae</taxon>
        <taxon>Pentapetalae</taxon>
        <taxon>asterids</taxon>
        <taxon>lamiids</taxon>
        <taxon>Gentianales</taxon>
        <taxon>Rubiaceae</taxon>
        <taxon>Ixoroideae</taxon>
        <taxon>Gardenieae complex</taxon>
        <taxon>Bertiereae - Coffeeae clade</taxon>
        <taxon>Coffeeae</taxon>
        <taxon>Coffea</taxon>
    </lineage>
</organism>
<dbReference type="RefSeq" id="XP_027062178.2">
    <property type="nucleotide sequence ID" value="XM_027206377.2"/>
</dbReference>
<accession>A0A6P6S7Q3</accession>
<dbReference type="Proteomes" id="UP001652660">
    <property type="component" value="Chromosome 5e"/>
</dbReference>
<evidence type="ECO:0000313" key="1">
    <source>
        <dbReference type="Proteomes" id="UP001652660"/>
    </source>
</evidence>
<dbReference type="GeneID" id="113688534"/>